<reference evidence="1 2" key="1">
    <citation type="submission" date="2017-02" db="EMBL/GenBank/DDBJ databases">
        <authorList>
            <person name="Peterson S.W."/>
        </authorList>
    </citation>
    <scope>NUCLEOTIDE SEQUENCE [LARGE SCALE GENOMIC DNA]</scope>
    <source>
        <strain evidence="1">Psychrobacter_piechaudii</strain>
    </source>
</reference>
<proteinExistence type="predicted"/>
<accession>A0A1R4GY55</accession>
<dbReference type="AlphaFoldDB" id="A0A1R4GY55"/>
<keyword evidence="2" id="KW-1185">Reference proteome</keyword>
<dbReference type="STRING" id="1945521.A1232T_02343"/>
<protein>
    <submittedName>
        <fullName evidence="1">Uncharacterized protein</fullName>
    </submittedName>
</protein>
<dbReference type="Proteomes" id="UP000188357">
    <property type="component" value="Unassembled WGS sequence"/>
</dbReference>
<evidence type="ECO:0000313" key="2">
    <source>
        <dbReference type="Proteomes" id="UP000188357"/>
    </source>
</evidence>
<gene>
    <name evidence="1" type="ORF">A1232T_02343</name>
</gene>
<sequence length="337" mass="39635">MSLNINNEYRRYMTQIEGSSLFDLSLCSTKSHDEHQDEDTLIEFGPADISENTVREQMPDILDLLLIDRTTSTSRRKKNIIWATENYIQHGEKRYAATCQIKPELITGDKGQIIMPRALKSQEVQKERTKSKAEVFTPTWIVKKQNDAIDSNYLDDDLETYIKRKWLEITCGEAPYMASRYDMDTGELISLEDRVGFVDRKLKRINTEVHDKAEWQLLVKEAYQSSYGFEWSGDSLLLARENLLYTYRDYYLAKWREDPIYSLFKQIAEIISYNLFQMDGLQYIIPLSSKKEKVVKDQLALFDDDNGEDEWIIKPGKRVKIMNWDTKKMEFFDKGIK</sequence>
<organism evidence="1 2">
    <name type="scientific">Psychrobacter piechaudii</name>
    <dbReference type="NCBI Taxonomy" id="1945521"/>
    <lineage>
        <taxon>Bacteria</taxon>
        <taxon>Pseudomonadati</taxon>
        <taxon>Pseudomonadota</taxon>
        <taxon>Gammaproteobacteria</taxon>
        <taxon>Moraxellales</taxon>
        <taxon>Moraxellaceae</taxon>
        <taxon>Psychrobacter</taxon>
    </lineage>
</organism>
<dbReference type="EMBL" id="FUGE01000271">
    <property type="protein sequence ID" value="SJM73137.1"/>
    <property type="molecule type" value="Genomic_DNA"/>
</dbReference>
<name>A0A1R4GY55_9GAMM</name>
<evidence type="ECO:0000313" key="1">
    <source>
        <dbReference type="EMBL" id="SJM73137.1"/>
    </source>
</evidence>